<organism evidence="2 3">
    <name type="scientific">Rouxiella silvae</name>
    <dbReference type="NCBI Taxonomy" id="1646373"/>
    <lineage>
        <taxon>Bacteria</taxon>
        <taxon>Pseudomonadati</taxon>
        <taxon>Pseudomonadota</taxon>
        <taxon>Gammaproteobacteria</taxon>
        <taxon>Enterobacterales</taxon>
        <taxon>Yersiniaceae</taxon>
        <taxon>Rouxiella</taxon>
    </lineage>
</organism>
<feature type="compositionally biased region" description="Basic and acidic residues" evidence="1">
    <location>
        <begin position="427"/>
        <end position="439"/>
    </location>
</feature>
<keyword evidence="3" id="KW-1185">Reference proteome</keyword>
<protein>
    <submittedName>
        <fullName evidence="2">Phage portal protein</fullName>
    </submittedName>
</protein>
<dbReference type="NCBIfam" id="TIGR01537">
    <property type="entry name" value="portal_HK97"/>
    <property type="match status" value="1"/>
</dbReference>
<accession>A0ABX3TXQ5</accession>
<dbReference type="RefSeq" id="WP_084983881.1">
    <property type="nucleotide sequence ID" value="NZ_CBCSCF010000001.1"/>
</dbReference>
<dbReference type="InterPro" id="IPR006944">
    <property type="entry name" value="Phage/GTA_portal"/>
</dbReference>
<sequence>MRNWFRRKEKAMQPPSSGSGWVSIIREAFTGAWQKNIEVKQDVVLASHAVFSSIGLIAGDIGKMPVLLKGKNSDGTWQDIEKKTVSSLLLKPNFIQTRIQFYENWMVSKLTNGNTYVLKIRNAAGDIEQLRILDPSRVQPLISDDGAIFYQLMADNVAGLLEPVTVPAREIIHDRFNCLFHPLVGLSPIFACGVSAMHGHYIQNSNANFFKNGGKPAGVITVPGSLSVDKARELKQGWEAGYAGENAGRTAVLSDGAGYVPLAMSATDSQVVEQLKLTAEIVCSTFHVPLYKVGLGSAPTYNNIEALDQQYYSQCLQTHIESIELLLDEGLDLDSKVGVEFDLNVLLRMDTGARYKSHSDGISGGWLAPNEARKKENLPPVTGGGSPLIQQQNYSLAALAKRDAKDDPFKTGSSTPAAVPEIQNEPVKPEDNSGRKALSETEAFILKSMLKGIINP</sequence>
<gene>
    <name evidence="2" type="ORF">BS639_17970</name>
</gene>
<dbReference type="InterPro" id="IPR006427">
    <property type="entry name" value="Portal_HK97"/>
</dbReference>
<evidence type="ECO:0000256" key="1">
    <source>
        <dbReference type="SAM" id="MobiDB-lite"/>
    </source>
</evidence>
<proteinExistence type="predicted"/>
<dbReference type="EMBL" id="MRWD01000047">
    <property type="protein sequence ID" value="ORJ19879.1"/>
    <property type="molecule type" value="Genomic_DNA"/>
</dbReference>
<feature type="region of interest" description="Disordered" evidence="1">
    <location>
        <begin position="405"/>
        <end position="439"/>
    </location>
</feature>
<evidence type="ECO:0000313" key="3">
    <source>
        <dbReference type="Proteomes" id="UP000192722"/>
    </source>
</evidence>
<evidence type="ECO:0000313" key="2">
    <source>
        <dbReference type="EMBL" id="ORJ19879.1"/>
    </source>
</evidence>
<dbReference type="Proteomes" id="UP000192722">
    <property type="component" value="Unassembled WGS sequence"/>
</dbReference>
<name>A0ABX3TXQ5_9GAMM</name>
<reference evidence="2 3" key="1">
    <citation type="journal article" date="2017" name="Int. J. Syst. Evol. Microbiol.">
        <title>Rouxiella badensis sp. nov. and Rouxiella silvae sp. nov. isolated from peat bog soil in Germany and emendation of the genus description.</title>
        <authorList>
            <person name="Le Fleche-Mateos A."/>
            <person name="Kugler J.H."/>
            <person name="Hansen S.H."/>
            <person name="Syldatk C."/>
            <person name="Hausmann R."/>
            <person name="Lomprez F."/>
            <person name="Vandenbogaert M."/>
            <person name="Manuguerra J.C."/>
            <person name="Grimont P.A."/>
        </authorList>
    </citation>
    <scope>NUCLEOTIDE SEQUENCE [LARGE SCALE GENOMIC DNA]</scope>
    <source>
        <strain evidence="2 3">213</strain>
    </source>
</reference>
<dbReference type="Pfam" id="PF04860">
    <property type="entry name" value="Phage_portal"/>
    <property type="match status" value="1"/>
</dbReference>
<comment type="caution">
    <text evidence="2">The sequence shown here is derived from an EMBL/GenBank/DDBJ whole genome shotgun (WGS) entry which is preliminary data.</text>
</comment>